<dbReference type="InterPro" id="IPR002679">
    <property type="entry name" value="Closter_coat"/>
</dbReference>
<feature type="region of interest" description="Disordered" evidence="4">
    <location>
        <begin position="1"/>
        <end position="24"/>
    </location>
</feature>
<proteinExistence type="predicted"/>
<evidence type="ECO:0000256" key="2">
    <source>
        <dbReference type="ARBA" id="ARBA00022561"/>
    </source>
</evidence>
<organism evidence="5">
    <name type="scientific">Fig leaf mottle-associated virus 2</name>
    <dbReference type="NCBI Taxonomy" id="394187"/>
    <lineage>
        <taxon>Viruses</taxon>
        <taxon>Riboviria</taxon>
        <taxon>Orthornavirae</taxon>
        <taxon>Kitrinoviricota</taxon>
        <taxon>Alsuviricetes</taxon>
        <taxon>Martellivirales</taxon>
        <taxon>Closteroviridae</taxon>
        <taxon>Ampelovirus</taxon>
    </lineage>
</organism>
<keyword evidence="2" id="KW-0167">Capsid protein</keyword>
<name>D0QET9_9CLOS</name>
<feature type="compositionally biased region" description="Pro residues" evidence="4">
    <location>
        <begin position="1"/>
        <end position="19"/>
    </location>
</feature>
<dbReference type="Pfam" id="PF01785">
    <property type="entry name" value="Closter_coat"/>
    <property type="match status" value="1"/>
</dbReference>
<evidence type="ECO:0000256" key="1">
    <source>
        <dbReference type="ARBA" id="ARBA00004328"/>
    </source>
</evidence>
<dbReference type="EMBL" id="FJ473383">
    <property type="protein sequence ID" value="ACS75350.1"/>
    <property type="molecule type" value="Genomic_RNA"/>
</dbReference>
<reference evidence="5" key="1">
    <citation type="submission" date="2008-11" db="EMBL/GenBank/DDBJ databases">
        <title>Partial nucleotide sequence, genome organization and taxonomy of Fig leaf mottle-associated virus 2.</title>
        <authorList>
            <person name="Elbeaino T."/>
            <person name="Heinoun K."/>
            <person name="Digiaro M."/>
            <person name="Martelli G.P."/>
        </authorList>
    </citation>
    <scope>NUCLEOTIDE SEQUENCE</scope>
    <source>
        <strain evidence="5">F3</strain>
    </source>
</reference>
<evidence type="ECO:0000256" key="3">
    <source>
        <dbReference type="ARBA" id="ARBA00022844"/>
    </source>
</evidence>
<comment type="subcellular location">
    <subcellularLocation>
        <location evidence="1">Virion</location>
    </subcellularLocation>
</comment>
<evidence type="ECO:0000256" key="4">
    <source>
        <dbReference type="SAM" id="MobiDB-lite"/>
    </source>
</evidence>
<keyword evidence="3" id="KW-0946">Virion</keyword>
<sequence length="354" mass="39167">MSSAPPPSGTSTPATPPPSAAVVPVTMPTRPDKVYMNRSTGQLEVLNMVFISRDHTVVPIDPVEYANSSKEHKDLVREHYICLDFWSLKENFGIDKDAERTIHYDPNGNEALVLLKNSTRVPAGMEDLNLPIITQDMLSQVRIQSAYSTYFKDIYNDIHGIKHGPQTGIPTQNPFTSQRPPKGSAGVYSIDSLFASDPRKTVFLIPSNVDLEITEAVAPGVFSSAKMKRVAPNLNKICADLFGVVDNETIGATMLLVVQMLVMAMTSMSTDASDVEPVSMEFKGQRYSLDYPTLREALVTPFSGEAEKNPIRRFTRFISRTIINWVSSGKVTPNIKLMAKWGVPKKFKGEFHIG</sequence>
<protein>
    <submittedName>
        <fullName evidence="5">p39</fullName>
    </submittedName>
</protein>
<accession>D0QET9</accession>
<feature type="non-terminal residue" evidence="5">
    <location>
        <position position="354"/>
    </location>
</feature>
<evidence type="ECO:0000313" key="5">
    <source>
        <dbReference type="EMBL" id="ACS75350.1"/>
    </source>
</evidence>
<dbReference type="GO" id="GO:0019028">
    <property type="term" value="C:viral capsid"/>
    <property type="evidence" value="ECO:0007669"/>
    <property type="project" value="UniProtKB-KW"/>
</dbReference>